<dbReference type="Gene3D" id="1.20.5.4130">
    <property type="match status" value="1"/>
</dbReference>
<evidence type="ECO:0000259" key="7">
    <source>
        <dbReference type="Pfam" id="PF25019"/>
    </source>
</evidence>
<evidence type="ECO:0000259" key="6">
    <source>
        <dbReference type="Pfam" id="PF23598"/>
    </source>
</evidence>
<evidence type="ECO:0000256" key="2">
    <source>
        <dbReference type="ARBA" id="ARBA00022741"/>
    </source>
</evidence>
<dbReference type="Proteomes" id="UP001188597">
    <property type="component" value="Unassembled WGS sequence"/>
</dbReference>
<comment type="caution">
    <text evidence="8">The sequence shown here is derived from an EMBL/GenBank/DDBJ whole genome shotgun (WGS) entry which is preliminary data.</text>
</comment>
<evidence type="ECO:0008006" key="10">
    <source>
        <dbReference type="Google" id="ProtNLM"/>
    </source>
</evidence>
<keyword evidence="2" id="KW-0547">Nucleotide-binding</keyword>
<evidence type="ECO:0000313" key="8">
    <source>
        <dbReference type="EMBL" id="KAK3019933.1"/>
    </source>
</evidence>
<keyword evidence="3" id="KW-0611">Plant defense</keyword>
<dbReference type="InterPro" id="IPR032675">
    <property type="entry name" value="LRR_dom_sf"/>
</dbReference>
<feature type="domain" description="Disease resistance R13L4/SHOC-2-like LRR" evidence="6">
    <location>
        <begin position="209"/>
        <end position="298"/>
    </location>
</feature>
<dbReference type="AlphaFoldDB" id="A0AA89AYZ0"/>
<dbReference type="GO" id="GO:0005524">
    <property type="term" value="F:ATP binding"/>
    <property type="evidence" value="ECO:0007669"/>
    <property type="project" value="UniProtKB-KW"/>
</dbReference>
<keyword evidence="4" id="KW-0067">ATP-binding</keyword>
<proteinExistence type="predicted"/>
<dbReference type="InterPro" id="IPR041118">
    <property type="entry name" value="Rx_N"/>
</dbReference>
<protein>
    <recommendedName>
        <fullName evidence="10">Rx N-terminal domain-containing protein</fullName>
    </recommendedName>
</protein>
<evidence type="ECO:0000313" key="9">
    <source>
        <dbReference type="Proteomes" id="UP001188597"/>
    </source>
</evidence>
<dbReference type="EMBL" id="JAVXUP010000844">
    <property type="protein sequence ID" value="KAK3019933.1"/>
    <property type="molecule type" value="Genomic_DNA"/>
</dbReference>
<dbReference type="CDD" id="cd14798">
    <property type="entry name" value="RX-CC_like"/>
    <property type="match status" value="1"/>
</dbReference>
<evidence type="ECO:0000256" key="4">
    <source>
        <dbReference type="ARBA" id="ARBA00022840"/>
    </source>
</evidence>
<dbReference type="GO" id="GO:0006952">
    <property type="term" value="P:defense response"/>
    <property type="evidence" value="ECO:0007669"/>
    <property type="project" value="UniProtKB-KW"/>
</dbReference>
<evidence type="ECO:0000259" key="5">
    <source>
        <dbReference type="Pfam" id="PF18052"/>
    </source>
</evidence>
<evidence type="ECO:0000256" key="3">
    <source>
        <dbReference type="ARBA" id="ARBA00022821"/>
    </source>
</evidence>
<dbReference type="Pfam" id="PF25019">
    <property type="entry name" value="LRR_R13L1-DRL21"/>
    <property type="match status" value="1"/>
</dbReference>
<evidence type="ECO:0000256" key="1">
    <source>
        <dbReference type="ARBA" id="ARBA00022737"/>
    </source>
</evidence>
<reference evidence="8" key="1">
    <citation type="submission" date="2022-12" db="EMBL/GenBank/DDBJ databases">
        <title>Draft genome assemblies for two species of Escallonia (Escalloniales).</title>
        <authorList>
            <person name="Chanderbali A."/>
            <person name="Dervinis C."/>
            <person name="Anghel I."/>
            <person name="Soltis D."/>
            <person name="Soltis P."/>
            <person name="Zapata F."/>
        </authorList>
    </citation>
    <scope>NUCLEOTIDE SEQUENCE</scope>
    <source>
        <strain evidence="8">UCBG64.0493</strain>
        <tissue evidence="8">Leaf</tissue>
    </source>
</reference>
<dbReference type="InterPro" id="IPR056789">
    <property type="entry name" value="LRR_R13L1-DRL21"/>
</dbReference>
<gene>
    <name evidence="8" type="ORF">RJ639_004916</name>
</gene>
<organism evidence="8 9">
    <name type="scientific">Escallonia herrerae</name>
    <dbReference type="NCBI Taxonomy" id="1293975"/>
    <lineage>
        <taxon>Eukaryota</taxon>
        <taxon>Viridiplantae</taxon>
        <taxon>Streptophyta</taxon>
        <taxon>Embryophyta</taxon>
        <taxon>Tracheophyta</taxon>
        <taxon>Spermatophyta</taxon>
        <taxon>Magnoliopsida</taxon>
        <taxon>eudicotyledons</taxon>
        <taxon>Gunneridae</taxon>
        <taxon>Pentapetalae</taxon>
        <taxon>asterids</taxon>
        <taxon>campanulids</taxon>
        <taxon>Escalloniales</taxon>
        <taxon>Escalloniaceae</taxon>
        <taxon>Escallonia</taxon>
    </lineage>
</organism>
<sequence length="618" mass="68852">MEELTFKASEVGTTPDLHKQKTCRKGCIIAETLLIVEAAKGILSKVLSLVANEASLAWGFKGELKKLDKRLNMIQALLSDAESMQLTLSAVKTWLKSLKAVAYDADTVLDEFSYELLRRQVAVRDRIEYKVRDLFSPSNNPLLFRLKMAHKIKAINLSLDAIYKDANAIGLKPVDLINSSAGAGHQQVLVTHPGIANTPASSKASYPRVRTLFLYCDLPNNMLANFTRLRALVLTNHAMEELPNSIGKLKHLRYLDISETSVKTLPVSINKLYNLQTLRVMYLTGVPEKFGNLINLRHFIFDDDEYGLWTARPCTIDGIGQMTCLQTLPCFVVSRDKGCQIEDLGGLNNLKGELKIFGLEDVVTTEAAKNANLLKKSRINALQFYWSGEEEEESNEVVPIEENTDEHVLEGLTPHSNLKRLKIQNFRGKNFSSWMMMPSQSSEVLRNLVDIELIYCQTSEQIPTLGHLACLKFIQIDGLYNLKRIGSEFYGHNAEVATGSGRDVSAGGAMFPALRKLTLLNLPGLEEWFEAVHPSPSVKVFPCLDVLKLTRIPKLSMVPSHFPAVKDLTICGINDAAALQKMSSKLTTLTFLLMISVEGSDLQLLMEELLGKNISLKQ</sequence>
<keyword evidence="9" id="KW-1185">Reference proteome</keyword>
<feature type="domain" description="R13L1/DRL21-like LRR repeat region" evidence="7">
    <location>
        <begin position="341"/>
        <end position="478"/>
    </location>
</feature>
<dbReference type="PANTHER" id="PTHR47186:SF3">
    <property type="entry name" value="OS09G0267800 PROTEIN"/>
    <property type="match status" value="1"/>
</dbReference>
<dbReference type="PANTHER" id="PTHR47186">
    <property type="entry name" value="LEUCINE-RICH REPEAT-CONTAINING PROTEIN 57"/>
    <property type="match status" value="1"/>
</dbReference>
<accession>A0AA89AYZ0</accession>
<feature type="domain" description="Disease resistance N-terminal" evidence="5">
    <location>
        <begin position="42"/>
        <end position="121"/>
    </location>
</feature>
<dbReference type="InterPro" id="IPR038005">
    <property type="entry name" value="RX-like_CC"/>
</dbReference>
<dbReference type="SUPFAM" id="SSF52058">
    <property type="entry name" value="L domain-like"/>
    <property type="match status" value="1"/>
</dbReference>
<dbReference type="InterPro" id="IPR055414">
    <property type="entry name" value="LRR_R13L4/SHOC2-like"/>
</dbReference>
<name>A0AA89AYZ0_9ASTE</name>
<keyword evidence="1" id="KW-0677">Repeat</keyword>
<dbReference type="Pfam" id="PF23598">
    <property type="entry name" value="LRR_14"/>
    <property type="match status" value="1"/>
</dbReference>
<dbReference type="Pfam" id="PF18052">
    <property type="entry name" value="Rx_N"/>
    <property type="match status" value="1"/>
</dbReference>
<dbReference type="Gene3D" id="3.80.10.10">
    <property type="entry name" value="Ribonuclease Inhibitor"/>
    <property type="match status" value="1"/>
</dbReference>